<keyword evidence="2" id="KW-1185">Reference proteome</keyword>
<comment type="caution">
    <text evidence="1">The sequence shown here is derived from an EMBL/GenBank/DDBJ whole genome shotgun (WGS) entry which is preliminary data.</text>
</comment>
<name>A0A4S8I3V6_9BACT</name>
<evidence type="ECO:0000313" key="1">
    <source>
        <dbReference type="EMBL" id="THU41854.1"/>
    </source>
</evidence>
<accession>A0A4S8I3V6</accession>
<dbReference type="RefSeq" id="WP_136576342.1">
    <property type="nucleotide sequence ID" value="NZ_STFF01000001.1"/>
</dbReference>
<evidence type="ECO:0008006" key="3">
    <source>
        <dbReference type="Google" id="ProtNLM"/>
    </source>
</evidence>
<proteinExistence type="predicted"/>
<organism evidence="1 2">
    <name type="scientific">Niastella caeni</name>
    <dbReference type="NCBI Taxonomy" id="2569763"/>
    <lineage>
        <taxon>Bacteria</taxon>
        <taxon>Pseudomonadati</taxon>
        <taxon>Bacteroidota</taxon>
        <taxon>Chitinophagia</taxon>
        <taxon>Chitinophagales</taxon>
        <taxon>Chitinophagaceae</taxon>
        <taxon>Niastella</taxon>
    </lineage>
</organism>
<gene>
    <name evidence="1" type="ORF">FAM09_07070</name>
</gene>
<dbReference type="Proteomes" id="UP000306918">
    <property type="component" value="Unassembled WGS sequence"/>
</dbReference>
<dbReference type="OrthoDB" id="1454257at2"/>
<dbReference type="AlphaFoldDB" id="A0A4S8I3V6"/>
<protein>
    <recommendedName>
        <fullName evidence="3">DUF4297 domain-containing protein</fullName>
    </recommendedName>
</protein>
<reference evidence="1 2" key="1">
    <citation type="submission" date="2019-04" db="EMBL/GenBank/DDBJ databases">
        <title>Niastella caeni sp. nov., isolated from activated sludge.</title>
        <authorList>
            <person name="Sheng M."/>
        </authorList>
    </citation>
    <scope>NUCLEOTIDE SEQUENCE [LARGE SCALE GENOMIC DNA]</scope>
    <source>
        <strain evidence="1 2">HX-2-15</strain>
    </source>
</reference>
<sequence>MIIEETINREAGDKAKGPRLQRLRCVSLVLDAIKNAENPHIYAAVEHKDDVFIKDASKSSDYLEQNKNFDEATTFTFNSAPVLNTMVGFCDLWVEYIVKSKEVFLGFYTTRKVGKEYKTTEIKSLGIELPDKSILELLKNYELDHPNLLPCVKALILSEYKKQNSGKKGQGNIKNLEAFTDEDWKTFLKSIDWKFEEIDEEELQKQVIQKIKDCKYYSVTALSGTEETILRNLLDLLDERQCIPDLLGRFVNTSDIKLIFYQVGGGQIQTKKDDPVYELWSKLPSPTDKRNLPDKIQAVCASFDTARKKQLVRRTAMSRVLQDANTADKSFLSLRYRIFDKCEEALLEYLKNIKVENLNSSDEVMKVFNLLFDVARKHIQTVSLDFKYSFSSDTVIEGIVLELFDSCFLALD</sequence>
<dbReference type="EMBL" id="STFF01000001">
    <property type="protein sequence ID" value="THU41854.1"/>
    <property type="molecule type" value="Genomic_DNA"/>
</dbReference>
<evidence type="ECO:0000313" key="2">
    <source>
        <dbReference type="Proteomes" id="UP000306918"/>
    </source>
</evidence>